<dbReference type="Proteomes" id="UP001152888">
    <property type="component" value="Unassembled WGS sequence"/>
</dbReference>
<evidence type="ECO:0000313" key="2">
    <source>
        <dbReference type="EMBL" id="CAH1981922.1"/>
    </source>
</evidence>
<organism evidence="2 3">
    <name type="scientific">Acanthoscelides obtectus</name>
    <name type="common">Bean weevil</name>
    <name type="synonym">Bruchus obtectus</name>
    <dbReference type="NCBI Taxonomy" id="200917"/>
    <lineage>
        <taxon>Eukaryota</taxon>
        <taxon>Metazoa</taxon>
        <taxon>Ecdysozoa</taxon>
        <taxon>Arthropoda</taxon>
        <taxon>Hexapoda</taxon>
        <taxon>Insecta</taxon>
        <taxon>Pterygota</taxon>
        <taxon>Neoptera</taxon>
        <taxon>Endopterygota</taxon>
        <taxon>Coleoptera</taxon>
        <taxon>Polyphaga</taxon>
        <taxon>Cucujiformia</taxon>
        <taxon>Chrysomeloidea</taxon>
        <taxon>Chrysomelidae</taxon>
        <taxon>Bruchinae</taxon>
        <taxon>Bruchini</taxon>
        <taxon>Acanthoscelides</taxon>
    </lineage>
</organism>
<evidence type="ECO:0000256" key="1">
    <source>
        <dbReference type="SAM" id="MobiDB-lite"/>
    </source>
</evidence>
<feature type="compositionally biased region" description="Polar residues" evidence="1">
    <location>
        <begin position="9"/>
        <end position="32"/>
    </location>
</feature>
<accession>A0A9P0KUP1</accession>
<reference evidence="2" key="1">
    <citation type="submission" date="2022-03" db="EMBL/GenBank/DDBJ databases">
        <authorList>
            <person name="Sayadi A."/>
        </authorList>
    </citation>
    <scope>NUCLEOTIDE SEQUENCE</scope>
</reference>
<sequence>MDEELYNLPSPSNEEQYVHTSSTLSASESDNPAKTAGVQEHMLDKKKSKRKIRYVGDISSEDFSTPKKAKRNFRNLKSALDSEKKKRRGLQTTVTTLRRRIKTLSSLLKLLRSKHYTSGSSKIC</sequence>
<protein>
    <submittedName>
        <fullName evidence="2">Uncharacterized protein</fullName>
    </submittedName>
</protein>
<keyword evidence="3" id="KW-1185">Reference proteome</keyword>
<name>A0A9P0KUP1_ACAOB</name>
<feature type="region of interest" description="Disordered" evidence="1">
    <location>
        <begin position="1"/>
        <end position="47"/>
    </location>
</feature>
<proteinExistence type="predicted"/>
<dbReference type="EMBL" id="CAKOFQ010006914">
    <property type="protein sequence ID" value="CAH1981922.1"/>
    <property type="molecule type" value="Genomic_DNA"/>
</dbReference>
<evidence type="ECO:0000313" key="3">
    <source>
        <dbReference type="Proteomes" id="UP001152888"/>
    </source>
</evidence>
<dbReference type="AlphaFoldDB" id="A0A9P0KUP1"/>
<comment type="caution">
    <text evidence="2">The sequence shown here is derived from an EMBL/GenBank/DDBJ whole genome shotgun (WGS) entry which is preliminary data.</text>
</comment>
<gene>
    <name evidence="2" type="ORF">ACAOBT_LOCUS14748</name>
</gene>
<dbReference type="OrthoDB" id="6483946at2759"/>